<feature type="region of interest" description="Disordered" evidence="4">
    <location>
        <begin position="68"/>
        <end position="94"/>
    </location>
</feature>
<comment type="subcellular location">
    <subcellularLocation>
        <location evidence="1">Host cell</location>
    </subcellularLocation>
    <subcellularLocation>
        <location evidence="2">Secreted</location>
    </subcellularLocation>
</comment>
<dbReference type="RefSeq" id="XP_001883422.1">
    <property type="nucleotide sequence ID" value="XM_001883387.1"/>
</dbReference>
<name>B0DHL0_LACBS</name>
<keyword evidence="7" id="KW-1185">Reference proteome</keyword>
<accession>B0DHL0</accession>
<dbReference type="KEGG" id="lbc:LACBIDRAFT_329298"/>
<feature type="domain" description="Crinkler effector protein N-terminal" evidence="5">
    <location>
        <begin position="10"/>
        <end position="114"/>
    </location>
</feature>
<evidence type="ECO:0000313" key="6">
    <source>
        <dbReference type="EMBL" id="EDR05746.1"/>
    </source>
</evidence>
<dbReference type="OrthoDB" id="3261131at2759"/>
<dbReference type="Pfam" id="PF20147">
    <property type="entry name" value="Crinkler"/>
    <property type="match status" value="1"/>
</dbReference>
<dbReference type="InParanoid" id="B0DHL0"/>
<evidence type="ECO:0000313" key="7">
    <source>
        <dbReference type="Proteomes" id="UP000001194"/>
    </source>
</evidence>
<dbReference type="Gene3D" id="1.10.510.10">
    <property type="entry name" value="Transferase(Phosphotransferase) domain 1"/>
    <property type="match status" value="1"/>
</dbReference>
<evidence type="ECO:0000256" key="2">
    <source>
        <dbReference type="ARBA" id="ARBA00004613"/>
    </source>
</evidence>
<dbReference type="Proteomes" id="UP000001194">
    <property type="component" value="Unassembled WGS sequence"/>
</dbReference>
<reference evidence="6 7" key="1">
    <citation type="journal article" date="2008" name="Nature">
        <title>The genome of Laccaria bicolor provides insights into mycorrhizal symbiosis.</title>
        <authorList>
            <person name="Martin F."/>
            <person name="Aerts A."/>
            <person name="Ahren D."/>
            <person name="Brun A."/>
            <person name="Danchin E.G.J."/>
            <person name="Duchaussoy F."/>
            <person name="Gibon J."/>
            <person name="Kohler A."/>
            <person name="Lindquist E."/>
            <person name="Pereda V."/>
            <person name="Salamov A."/>
            <person name="Shapiro H.J."/>
            <person name="Wuyts J."/>
            <person name="Blaudez D."/>
            <person name="Buee M."/>
            <person name="Brokstein P."/>
            <person name="Canbaeck B."/>
            <person name="Cohen D."/>
            <person name="Courty P.E."/>
            <person name="Coutinho P.M."/>
            <person name="Delaruelle C."/>
            <person name="Detter J.C."/>
            <person name="Deveau A."/>
            <person name="DiFazio S."/>
            <person name="Duplessis S."/>
            <person name="Fraissinet-Tachet L."/>
            <person name="Lucic E."/>
            <person name="Frey-Klett P."/>
            <person name="Fourrey C."/>
            <person name="Feussner I."/>
            <person name="Gay G."/>
            <person name="Grimwood J."/>
            <person name="Hoegger P.J."/>
            <person name="Jain P."/>
            <person name="Kilaru S."/>
            <person name="Labbe J."/>
            <person name="Lin Y.C."/>
            <person name="Legue V."/>
            <person name="Le Tacon F."/>
            <person name="Marmeisse R."/>
            <person name="Melayah D."/>
            <person name="Montanini B."/>
            <person name="Muratet M."/>
            <person name="Nehls U."/>
            <person name="Niculita-Hirzel H."/>
            <person name="Oudot-Le Secq M.P."/>
            <person name="Peter M."/>
            <person name="Quesneville H."/>
            <person name="Rajashekar B."/>
            <person name="Reich M."/>
            <person name="Rouhier N."/>
            <person name="Schmutz J."/>
            <person name="Yin T."/>
            <person name="Chalot M."/>
            <person name="Henrissat B."/>
            <person name="Kuees U."/>
            <person name="Lucas S."/>
            <person name="Van de Peer Y."/>
            <person name="Podila G.K."/>
            <person name="Polle A."/>
            <person name="Pukkila P.J."/>
            <person name="Richardson P.M."/>
            <person name="Rouze P."/>
            <person name="Sanders I.R."/>
            <person name="Stajich J.E."/>
            <person name="Tunlid A."/>
            <person name="Tuskan G."/>
            <person name="Grigoriev I.V."/>
        </authorList>
    </citation>
    <scope>NUCLEOTIDE SEQUENCE [LARGE SCALE GENOMIC DNA]</scope>
    <source>
        <strain evidence="7">S238N-H82 / ATCC MYA-4686</strain>
    </source>
</reference>
<dbReference type="HOGENOM" id="CLU_013871_4_1_1"/>
<dbReference type="GO" id="GO:0005576">
    <property type="term" value="C:extracellular region"/>
    <property type="evidence" value="ECO:0007669"/>
    <property type="project" value="UniProtKB-SubCell"/>
</dbReference>
<dbReference type="EMBL" id="DS547111">
    <property type="protein sequence ID" value="EDR05746.1"/>
    <property type="molecule type" value="Genomic_DNA"/>
</dbReference>
<sequence length="605" mass="68338">MDLGDDDLLLQCVIEGESEAFLVNVKDSLWHQATFLVADLKEKIHERQHMGSFADALVLWKPKEGNSINTKPKQTLPQRVASARNSGEELDPTDSVLTVFPDQPSLHHIHIIVRKPDAESDRQKRKAGAVLELDVFEQAKKAKLITMAPSDASKTIFYENLQRNASERILDDRPSADSNVPPAPLLYSGFGHFLDIYNGLEDVPSLSKIDFPALEAAVDDFADKMAEFFVSEDVRRDEGLPLLNAIFSCRKEDAPVFMPLHAESFRSFRTDEHNIAAHRSAGTITEFKNKITEITSIPHIEATAYFAQLNIASAHGPQFIGRWRVPCLGITVIGDQVTFYAIILLGHQYRLISLTPTLSCLRSASDLTDRTSLYRAFAAASVLDMRIFEDVRLTLANLPPLIPSMNWRLPAVSSLRKYSDTDDPEHGYLDFQIHDDDIYADPSRLLFLASTSTATLVVIKFTRRYCAELHALCAKLGRAPQLLAFERLPGGWFGVAMNYISTAKPLRIIPKDHVERPRWYKELKEVLNKFHGEDLVHGDLRDTNIIVEDGERVLLVDFDWGGRDGETAYPKWNLHPELKDGRTYNDLKIRKEDDERILAYAFSNL</sequence>
<organism evidence="7">
    <name type="scientific">Laccaria bicolor (strain S238N-H82 / ATCC MYA-4686)</name>
    <name type="common">Bicoloured deceiver</name>
    <name type="synonym">Laccaria laccata var. bicolor</name>
    <dbReference type="NCBI Taxonomy" id="486041"/>
    <lineage>
        <taxon>Eukaryota</taxon>
        <taxon>Fungi</taxon>
        <taxon>Dikarya</taxon>
        <taxon>Basidiomycota</taxon>
        <taxon>Agaricomycotina</taxon>
        <taxon>Agaricomycetes</taxon>
        <taxon>Agaricomycetidae</taxon>
        <taxon>Agaricales</taxon>
        <taxon>Agaricineae</taxon>
        <taxon>Hydnangiaceae</taxon>
        <taxon>Laccaria</taxon>
    </lineage>
</organism>
<feature type="compositionally biased region" description="Polar residues" evidence="4">
    <location>
        <begin position="68"/>
        <end position="77"/>
    </location>
</feature>
<gene>
    <name evidence="6" type="ORF">LACBIDRAFT_329298</name>
</gene>
<dbReference type="AlphaFoldDB" id="B0DHL0"/>
<dbReference type="InterPro" id="IPR011009">
    <property type="entry name" value="Kinase-like_dom_sf"/>
</dbReference>
<evidence type="ECO:0000256" key="1">
    <source>
        <dbReference type="ARBA" id="ARBA00004340"/>
    </source>
</evidence>
<keyword evidence="3" id="KW-0964">Secreted</keyword>
<evidence type="ECO:0000256" key="3">
    <source>
        <dbReference type="ARBA" id="ARBA00022525"/>
    </source>
</evidence>
<proteinExistence type="predicted"/>
<dbReference type="InterPro" id="IPR045379">
    <property type="entry name" value="Crinkler_N"/>
</dbReference>
<evidence type="ECO:0000259" key="5">
    <source>
        <dbReference type="Pfam" id="PF20147"/>
    </source>
</evidence>
<dbReference type="GeneID" id="6079171"/>
<dbReference type="SUPFAM" id="SSF56112">
    <property type="entry name" value="Protein kinase-like (PK-like)"/>
    <property type="match status" value="1"/>
</dbReference>
<protein>
    <submittedName>
        <fullName evidence="6">Predicted protein</fullName>
    </submittedName>
</protein>
<evidence type="ECO:0000256" key="4">
    <source>
        <dbReference type="SAM" id="MobiDB-lite"/>
    </source>
</evidence>
<dbReference type="GO" id="GO:0043657">
    <property type="term" value="C:host cell"/>
    <property type="evidence" value="ECO:0007669"/>
    <property type="project" value="UniProtKB-SubCell"/>
</dbReference>